<protein>
    <recommendedName>
        <fullName evidence="10">Polysaccharide chain length determinant N-terminal domain-containing protein</fullName>
    </recommendedName>
</protein>
<evidence type="ECO:0000256" key="1">
    <source>
        <dbReference type="ARBA" id="ARBA00004651"/>
    </source>
</evidence>
<evidence type="ECO:0000256" key="7">
    <source>
        <dbReference type="ARBA" id="ARBA00022989"/>
    </source>
</evidence>
<dbReference type="SUPFAM" id="SSF52540">
    <property type="entry name" value="P-loop containing nucleoside triphosphate hydrolases"/>
    <property type="match status" value="1"/>
</dbReference>
<dbReference type="EMBL" id="PYYB01000004">
    <property type="protein sequence ID" value="PTL54838.1"/>
    <property type="molecule type" value="Genomic_DNA"/>
</dbReference>
<evidence type="ECO:0000256" key="5">
    <source>
        <dbReference type="ARBA" id="ARBA00022741"/>
    </source>
</evidence>
<evidence type="ECO:0000256" key="2">
    <source>
        <dbReference type="ARBA" id="ARBA00006683"/>
    </source>
</evidence>
<feature type="transmembrane region" description="Helical" evidence="9">
    <location>
        <begin position="21"/>
        <end position="41"/>
    </location>
</feature>
<dbReference type="GO" id="GO:0005524">
    <property type="term" value="F:ATP binding"/>
    <property type="evidence" value="ECO:0007669"/>
    <property type="project" value="UniProtKB-KW"/>
</dbReference>
<dbReference type="PANTHER" id="PTHR32309:SF31">
    <property type="entry name" value="CAPSULAR EXOPOLYSACCHARIDE FAMILY"/>
    <property type="match status" value="1"/>
</dbReference>
<keyword evidence="8 9" id="KW-0472">Membrane</keyword>
<dbReference type="Pfam" id="PF02706">
    <property type="entry name" value="Wzz"/>
    <property type="match status" value="1"/>
</dbReference>
<proteinExistence type="inferred from homology"/>
<dbReference type="CDD" id="cd05387">
    <property type="entry name" value="BY-kinase"/>
    <property type="match status" value="1"/>
</dbReference>
<evidence type="ECO:0000256" key="3">
    <source>
        <dbReference type="ARBA" id="ARBA00022475"/>
    </source>
</evidence>
<organism evidence="11 12">
    <name type="scientific">Paraconexibacter algicola</name>
    <dbReference type="NCBI Taxonomy" id="2133960"/>
    <lineage>
        <taxon>Bacteria</taxon>
        <taxon>Bacillati</taxon>
        <taxon>Actinomycetota</taxon>
        <taxon>Thermoleophilia</taxon>
        <taxon>Solirubrobacterales</taxon>
        <taxon>Paraconexibacteraceae</taxon>
        <taxon>Paraconexibacter</taxon>
    </lineage>
</organism>
<dbReference type="OrthoDB" id="9812433at2"/>
<dbReference type="InterPro" id="IPR005702">
    <property type="entry name" value="Wzc-like_C"/>
</dbReference>
<keyword evidence="3" id="KW-1003">Cell membrane</keyword>
<dbReference type="Gene3D" id="3.40.50.300">
    <property type="entry name" value="P-loop containing nucleotide triphosphate hydrolases"/>
    <property type="match status" value="1"/>
</dbReference>
<evidence type="ECO:0000256" key="8">
    <source>
        <dbReference type="ARBA" id="ARBA00023136"/>
    </source>
</evidence>
<evidence type="ECO:0000259" key="10">
    <source>
        <dbReference type="Pfam" id="PF02706"/>
    </source>
</evidence>
<reference evidence="11 12" key="1">
    <citation type="submission" date="2018-03" db="EMBL/GenBank/DDBJ databases">
        <title>Aquarubrobacter algicola gen. nov., sp. nov., a novel actinobacterium isolated from shallow eutrophic lake during the end of cyanobacterial harmful algal blooms.</title>
        <authorList>
            <person name="Chun S.J."/>
        </authorList>
    </citation>
    <scope>NUCLEOTIDE SEQUENCE [LARGE SCALE GENOMIC DNA]</scope>
    <source>
        <strain evidence="11 12">Seoho-28</strain>
    </source>
</reference>
<dbReference type="NCBIfam" id="TIGR01007">
    <property type="entry name" value="eps_fam"/>
    <property type="match status" value="1"/>
</dbReference>
<sequence>MNDASTSITLPALYAVVRRNAAIILFTIGLAVGTSVALSAATDPVYEARSAVAFNDNSADLQALGIPASPDFQPDKAAAAQAERITRPDVIAEVRRTLRVDLSVQEIQDSVSTQVDPASNLVSIIVEAPTADLAARLANGLAAAVRDDATDRVKARYREGGRAAQRRANRLKGDRNLARRAVFEDQAARLLALASFATPVDVVRTAEVPEGPSSPKPVRNGVLAALLGAILGAGLVFLRQTFDRRLREVDEVREQIDLPIAGFLTTRALGHVAFPGSGDKKPKEQDTEAFRILRTNVGFLDPAGPPKVVLVTSPLPEEGKSTTASGLAWAEAVASRATLLVDCDLRRPTVAKRLGLPASPGLTEFLAGEAEPADILHTVDAGDGSKLVVITAGGHTSNHAEMLVSERFREFLAQVSDVYDRIVLDSAPLLPVSDTIGLLPQVDAVLLCLRLGQTTRDDATAARNALDRFPDATVGMVLTAADKSQRPYYAGSYAYTSLPASERA</sequence>
<comment type="caution">
    <text evidence="11">The sequence shown here is derived from an EMBL/GenBank/DDBJ whole genome shotgun (WGS) entry which is preliminary data.</text>
</comment>
<keyword evidence="6" id="KW-0067">ATP-binding</keyword>
<comment type="similarity">
    <text evidence="2">Belongs to the CpsC/CapA family.</text>
</comment>
<dbReference type="InterPro" id="IPR027417">
    <property type="entry name" value="P-loop_NTPase"/>
</dbReference>
<keyword evidence="12" id="KW-1185">Reference proteome</keyword>
<dbReference type="GO" id="GO:0005886">
    <property type="term" value="C:plasma membrane"/>
    <property type="evidence" value="ECO:0007669"/>
    <property type="project" value="UniProtKB-SubCell"/>
</dbReference>
<comment type="subcellular location">
    <subcellularLocation>
        <location evidence="1">Cell membrane</location>
        <topology evidence="1">Multi-pass membrane protein</topology>
    </subcellularLocation>
</comment>
<gene>
    <name evidence="11" type="ORF">C7Y72_19830</name>
</gene>
<dbReference type="InterPro" id="IPR003856">
    <property type="entry name" value="LPS_length_determ_N"/>
</dbReference>
<dbReference type="InterPro" id="IPR050445">
    <property type="entry name" value="Bact_polysacc_biosynth/exp"/>
</dbReference>
<evidence type="ECO:0000313" key="12">
    <source>
        <dbReference type="Proteomes" id="UP000240739"/>
    </source>
</evidence>
<accession>A0A2T4UC78</accession>
<feature type="domain" description="Polysaccharide chain length determinant N-terminal" evidence="10">
    <location>
        <begin position="7"/>
        <end position="97"/>
    </location>
</feature>
<dbReference type="PANTHER" id="PTHR32309">
    <property type="entry name" value="TYROSINE-PROTEIN KINASE"/>
    <property type="match status" value="1"/>
</dbReference>
<keyword evidence="4 9" id="KW-0812">Transmembrane</keyword>
<dbReference type="Proteomes" id="UP000240739">
    <property type="component" value="Unassembled WGS sequence"/>
</dbReference>
<evidence type="ECO:0000256" key="4">
    <source>
        <dbReference type="ARBA" id="ARBA00022692"/>
    </source>
</evidence>
<evidence type="ECO:0000313" key="11">
    <source>
        <dbReference type="EMBL" id="PTL54838.1"/>
    </source>
</evidence>
<keyword evidence="7 9" id="KW-1133">Transmembrane helix</keyword>
<evidence type="ECO:0000256" key="6">
    <source>
        <dbReference type="ARBA" id="ARBA00022840"/>
    </source>
</evidence>
<keyword evidence="5" id="KW-0547">Nucleotide-binding</keyword>
<name>A0A2T4UC78_9ACTN</name>
<evidence type="ECO:0000256" key="9">
    <source>
        <dbReference type="SAM" id="Phobius"/>
    </source>
</evidence>
<dbReference type="RefSeq" id="WP_107570938.1">
    <property type="nucleotide sequence ID" value="NZ_PYYB01000004.1"/>
</dbReference>
<dbReference type="AlphaFoldDB" id="A0A2T4UC78"/>